<accession>G7I4C3</accession>
<reference evidence="1 3" key="2">
    <citation type="journal article" date="2014" name="BMC Genomics">
        <title>An improved genome release (version Mt4.0) for the model legume Medicago truncatula.</title>
        <authorList>
            <person name="Tang H."/>
            <person name="Krishnakumar V."/>
            <person name="Bidwell S."/>
            <person name="Rosen B."/>
            <person name="Chan A."/>
            <person name="Zhou S."/>
            <person name="Gentzbittel L."/>
            <person name="Childs K.L."/>
            <person name="Yandell M."/>
            <person name="Gundlach H."/>
            <person name="Mayer K.F."/>
            <person name="Schwartz D.C."/>
            <person name="Town C.D."/>
        </authorList>
    </citation>
    <scope>GENOME REANNOTATION</scope>
    <source>
        <strain evidence="2 3">cv. Jemalong A17</strain>
    </source>
</reference>
<name>G7I4C3_MEDTR</name>
<sequence length="68" mass="7622">MGIHGIMSQVFQQLVDIGKPLVHNEVQQAKELEARSADFCDNSVTNTPQRVQLQFLFDTLLSLAISYS</sequence>
<evidence type="ECO:0000313" key="1">
    <source>
        <dbReference type="EMBL" id="AES58791.1"/>
    </source>
</evidence>
<evidence type="ECO:0000313" key="3">
    <source>
        <dbReference type="Proteomes" id="UP000002051"/>
    </source>
</evidence>
<reference evidence="1 3" key="1">
    <citation type="journal article" date="2011" name="Nature">
        <title>The Medicago genome provides insight into the evolution of rhizobial symbioses.</title>
        <authorList>
            <person name="Young N.D."/>
            <person name="Debelle F."/>
            <person name="Oldroyd G.E."/>
            <person name="Geurts R."/>
            <person name="Cannon S.B."/>
            <person name="Udvardi M.K."/>
            <person name="Benedito V.A."/>
            <person name="Mayer K.F."/>
            <person name="Gouzy J."/>
            <person name="Schoof H."/>
            <person name="Van de Peer Y."/>
            <person name="Proost S."/>
            <person name="Cook D.R."/>
            <person name="Meyers B.C."/>
            <person name="Spannagl M."/>
            <person name="Cheung F."/>
            <person name="De Mita S."/>
            <person name="Krishnakumar V."/>
            <person name="Gundlach H."/>
            <person name="Zhou S."/>
            <person name="Mudge J."/>
            <person name="Bharti A.K."/>
            <person name="Murray J.D."/>
            <person name="Naoumkina M.A."/>
            <person name="Rosen B."/>
            <person name="Silverstein K.A."/>
            <person name="Tang H."/>
            <person name="Rombauts S."/>
            <person name="Zhao P.X."/>
            <person name="Zhou P."/>
            <person name="Barbe V."/>
            <person name="Bardou P."/>
            <person name="Bechner M."/>
            <person name="Bellec A."/>
            <person name="Berger A."/>
            <person name="Berges H."/>
            <person name="Bidwell S."/>
            <person name="Bisseling T."/>
            <person name="Choisne N."/>
            <person name="Couloux A."/>
            <person name="Denny R."/>
            <person name="Deshpande S."/>
            <person name="Dai X."/>
            <person name="Doyle J.J."/>
            <person name="Dudez A.M."/>
            <person name="Farmer A.D."/>
            <person name="Fouteau S."/>
            <person name="Franken C."/>
            <person name="Gibelin C."/>
            <person name="Gish J."/>
            <person name="Goldstein S."/>
            <person name="Gonzalez A.J."/>
            <person name="Green P.J."/>
            <person name="Hallab A."/>
            <person name="Hartog M."/>
            <person name="Hua A."/>
            <person name="Humphray S.J."/>
            <person name="Jeong D.H."/>
            <person name="Jing Y."/>
            <person name="Jocker A."/>
            <person name="Kenton S.M."/>
            <person name="Kim D.J."/>
            <person name="Klee K."/>
            <person name="Lai H."/>
            <person name="Lang C."/>
            <person name="Lin S."/>
            <person name="Macmil S.L."/>
            <person name="Magdelenat G."/>
            <person name="Matthews L."/>
            <person name="McCorrison J."/>
            <person name="Monaghan E.L."/>
            <person name="Mun J.H."/>
            <person name="Najar F.Z."/>
            <person name="Nicholson C."/>
            <person name="Noirot C."/>
            <person name="O'Bleness M."/>
            <person name="Paule C.R."/>
            <person name="Poulain J."/>
            <person name="Prion F."/>
            <person name="Qin B."/>
            <person name="Qu C."/>
            <person name="Retzel E.F."/>
            <person name="Riddle C."/>
            <person name="Sallet E."/>
            <person name="Samain S."/>
            <person name="Samson N."/>
            <person name="Sanders I."/>
            <person name="Saurat O."/>
            <person name="Scarpelli C."/>
            <person name="Schiex T."/>
            <person name="Segurens B."/>
            <person name="Severin A.J."/>
            <person name="Sherrier D.J."/>
            <person name="Shi R."/>
            <person name="Sims S."/>
            <person name="Singer S.R."/>
            <person name="Sinharoy S."/>
            <person name="Sterck L."/>
            <person name="Viollet A."/>
            <person name="Wang B.B."/>
            <person name="Wang K."/>
            <person name="Wang M."/>
            <person name="Wang X."/>
            <person name="Warfsmann J."/>
            <person name="Weissenbach J."/>
            <person name="White D.D."/>
            <person name="White J.D."/>
            <person name="Wiley G.B."/>
            <person name="Wincker P."/>
            <person name="Xing Y."/>
            <person name="Yang L."/>
            <person name="Yao Z."/>
            <person name="Ying F."/>
            <person name="Zhai J."/>
            <person name="Zhou L."/>
            <person name="Zuber A."/>
            <person name="Denarie J."/>
            <person name="Dixon R.A."/>
            <person name="May G.D."/>
            <person name="Schwartz D.C."/>
            <person name="Rogers J."/>
            <person name="Quetier F."/>
            <person name="Town C.D."/>
            <person name="Roe B.A."/>
        </authorList>
    </citation>
    <scope>NUCLEOTIDE SEQUENCE [LARGE SCALE GENOMIC DNA]</scope>
    <source>
        <strain evidence="1">A17</strain>
        <strain evidence="2 3">cv. Jemalong A17</strain>
    </source>
</reference>
<dbReference type="AlphaFoldDB" id="G7I4C3"/>
<dbReference type="PaxDb" id="3880-AES58791"/>
<reference evidence="2" key="3">
    <citation type="submission" date="2015-04" db="UniProtKB">
        <authorList>
            <consortium name="EnsemblPlants"/>
        </authorList>
    </citation>
    <scope>IDENTIFICATION</scope>
    <source>
        <strain evidence="2">cv. Jemalong A17</strain>
    </source>
</reference>
<evidence type="ECO:0000313" key="2">
    <source>
        <dbReference type="EnsemblPlants" id="AES58791"/>
    </source>
</evidence>
<keyword evidence="3" id="KW-1185">Reference proteome</keyword>
<dbReference type="EnsemblPlants" id="AES58791">
    <property type="protein sequence ID" value="AES58791"/>
    <property type="gene ID" value="MTR_1g008340"/>
</dbReference>
<gene>
    <name evidence="1" type="ordered locus">MTR_1g008340</name>
</gene>
<organism evidence="1 3">
    <name type="scientific">Medicago truncatula</name>
    <name type="common">Barrel medic</name>
    <name type="synonym">Medicago tribuloides</name>
    <dbReference type="NCBI Taxonomy" id="3880"/>
    <lineage>
        <taxon>Eukaryota</taxon>
        <taxon>Viridiplantae</taxon>
        <taxon>Streptophyta</taxon>
        <taxon>Embryophyta</taxon>
        <taxon>Tracheophyta</taxon>
        <taxon>Spermatophyta</taxon>
        <taxon>Magnoliopsida</taxon>
        <taxon>eudicotyledons</taxon>
        <taxon>Gunneridae</taxon>
        <taxon>Pentapetalae</taxon>
        <taxon>rosids</taxon>
        <taxon>fabids</taxon>
        <taxon>Fabales</taxon>
        <taxon>Fabaceae</taxon>
        <taxon>Papilionoideae</taxon>
        <taxon>50 kb inversion clade</taxon>
        <taxon>NPAAA clade</taxon>
        <taxon>Hologalegina</taxon>
        <taxon>IRL clade</taxon>
        <taxon>Trifolieae</taxon>
        <taxon>Medicago</taxon>
    </lineage>
</organism>
<dbReference type="EMBL" id="CM001217">
    <property type="protein sequence ID" value="AES58791.1"/>
    <property type="molecule type" value="Genomic_DNA"/>
</dbReference>
<protein>
    <submittedName>
        <fullName evidence="1 2">Uncharacterized protein</fullName>
    </submittedName>
</protein>
<dbReference type="HOGENOM" id="CLU_2797707_0_0_1"/>
<proteinExistence type="predicted"/>
<dbReference type="Proteomes" id="UP000002051">
    <property type="component" value="Unassembled WGS sequence"/>
</dbReference>